<organism evidence="9 10">
    <name type="scientific">Tigriopus californicus</name>
    <name type="common">Marine copepod</name>
    <dbReference type="NCBI Taxonomy" id="6832"/>
    <lineage>
        <taxon>Eukaryota</taxon>
        <taxon>Metazoa</taxon>
        <taxon>Ecdysozoa</taxon>
        <taxon>Arthropoda</taxon>
        <taxon>Crustacea</taxon>
        <taxon>Multicrustacea</taxon>
        <taxon>Hexanauplia</taxon>
        <taxon>Copepoda</taxon>
        <taxon>Harpacticoida</taxon>
        <taxon>Harpacticidae</taxon>
        <taxon>Tigriopus</taxon>
    </lineage>
</organism>
<dbReference type="STRING" id="6832.A0A553NP39"/>
<comment type="subcellular location">
    <subcellularLocation>
        <location evidence="1 6">Membrane</location>
        <topology evidence="1 6">Multi-pass membrane protein</topology>
    </subcellularLocation>
</comment>
<dbReference type="PANTHER" id="PTHR12308">
    <property type="entry name" value="ANOCTAMIN"/>
    <property type="match status" value="1"/>
</dbReference>
<dbReference type="OMA" id="NFHENEL"/>
<feature type="transmembrane region" description="Helical" evidence="6">
    <location>
        <begin position="305"/>
        <end position="330"/>
    </location>
</feature>
<evidence type="ECO:0000259" key="8">
    <source>
        <dbReference type="Pfam" id="PF04547"/>
    </source>
</evidence>
<sequence length="980" mass="111268">MADGDIDELVDVVVLFPPKSTDECVEFIKRKLECLSEIKTKENRFQSGKSNKSGAEQVAFTVVVTNQGLLRGLEILQIPKEISPNEGGGLRPFSVDKVNQFLNVNDKCFATSEERQAVAFWFLNSIRAVEGDSLGSFKFRIGEAIIPRCLNKSFLAQVYPLHDAQDLKYLRSQWVRKFFSPQPLDKIREYFGIKIGFYFSWLGHYTSSLAIQALAGIFISCLSDTEDGAWENVLFISFALFNVIWSTLYLSSWKRRSEELSFQWGTSDEPCELLQDARPMFKGEEVVSSITGKNDLHYPNWKRSLIRYCVSLPIMIISLIIVTIVMFFILELQQQCDYLIKYEGYVTIMKYVPKLLLAIAIPAMDSVYGEVAVFLNDLENIRTPCEYESHLIFKKASFQFVNSFLALFYTAFYLRDMDKLRELLATLLITRQLIGNMKESIIPYIKQQFKQAEPNMAIVKRTKQAYAKYKKSDGDDDTGKGQLDEGTETKSVRRVSQAELECQAPKYDGTFEDYLEMLIQFGYVALFSSAYPLAGFWAFFNNVMEIRGDAFKLCSVHQRPFGERVQNIGPWQQAMELIGIIGIMVNCALIGISSQAMLNQSAVEFNQNVLLIVCLEHVMIFLKLTLSHVIPDSPVWIMEEKAKIEFRRRKLEQSFLQEKPITPATASQLKPLARTIRIGAQDRGTQTDVVKSSRQTLSVEEIEAINFRKKVSNSVSDIFKTTSARGLMESETALTPNKLSTHDEEISSLRKRSCPNPQSTAIAESTTKTHEDSPRDDYFNANSPLVLTTKADAVDHHHTDPHPRRLKMRMASDTNLFSSLRVHGDRYAKISNNFHENELGGNHVPTREKILINQVHMPTEVQPSTPTPVSPPLALEDNKGLKAKRALFSKGRSLSLASFRGSVPKAPKKFKPFVLSQSKNEGSHHSQAKLDPVIPEDEAYLMEHQAKGELDLLNLESLINMNDVNKTNTHRRPKIVRTEY</sequence>
<feature type="transmembrane region" description="Helical" evidence="6">
    <location>
        <begin position="577"/>
        <end position="598"/>
    </location>
</feature>
<protein>
    <recommendedName>
        <fullName evidence="6">Anoctamin</fullName>
    </recommendedName>
</protein>
<feature type="compositionally biased region" description="Basic and acidic residues" evidence="7">
    <location>
        <begin position="767"/>
        <end position="776"/>
    </location>
</feature>
<evidence type="ECO:0000256" key="7">
    <source>
        <dbReference type="SAM" id="MobiDB-lite"/>
    </source>
</evidence>
<feature type="region of interest" description="Disordered" evidence="7">
    <location>
        <begin position="470"/>
        <end position="490"/>
    </location>
</feature>
<evidence type="ECO:0000313" key="10">
    <source>
        <dbReference type="Proteomes" id="UP000318571"/>
    </source>
</evidence>
<keyword evidence="5 6" id="KW-0472">Membrane</keyword>
<evidence type="ECO:0000256" key="6">
    <source>
        <dbReference type="RuleBase" id="RU280814"/>
    </source>
</evidence>
<dbReference type="InterPro" id="IPR049452">
    <property type="entry name" value="Anoctamin_TM"/>
</dbReference>
<gene>
    <name evidence="9" type="ORF">TCAL_09704</name>
</gene>
<keyword evidence="4 6" id="KW-1133">Transmembrane helix</keyword>
<feature type="compositionally biased region" description="Polar residues" evidence="7">
    <location>
        <begin position="755"/>
        <end position="766"/>
    </location>
</feature>
<dbReference type="GO" id="GO:0005254">
    <property type="term" value="F:chloride channel activity"/>
    <property type="evidence" value="ECO:0007669"/>
    <property type="project" value="TreeGrafter"/>
</dbReference>
<evidence type="ECO:0000256" key="2">
    <source>
        <dbReference type="ARBA" id="ARBA00009671"/>
    </source>
</evidence>
<feature type="domain" description="Anoctamin transmembrane" evidence="8">
    <location>
        <begin position="187"/>
        <end position="643"/>
    </location>
</feature>
<proteinExistence type="inferred from homology"/>
<feature type="region of interest" description="Disordered" evidence="7">
    <location>
        <begin position="736"/>
        <end position="776"/>
    </location>
</feature>
<reference evidence="9 10" key="1">
    <citation type="journal article" date="2018" name="Nat. Ecol. Evol.">
        <title>Genomic signatures of mitonuclear coevolution across populations of Tigriopus californicus.</title>
        <authorList>
            <person name="Barreto F.S."/>
            <person name="Watson E.T."/>
            <person name="Lima T.G."/>
            <person name="Willett C.S."/>
            <person name="Edmands S."/>
            <person name="Li W."/>
            <person name="Burton R.S."/>
        </authorList>
    </citation>
    <scope>NUCLEOTIDE SEQUENCE [LARGE SCALE GENOMIC DNA]</scope>
    <source>
        <strain evidence="9 10">San Diego</strain>
    </source>
</reference>
<dbReference type="InterPro" id="IPR007632">
    <property type="entry name" value="Anoctamin"/>
</dbReference>
<accession>A0A553NP39</accession>
<dbReference type="Pfam" id="PF04547">
    <property type="entry name" value="Anoctamin"/>
    <property type="match status" value="1"/>
</dbReference>
<feature type="transmembrane region" description="Helical" evidence="6">
    <location>
        <begin position="232"/>
        <end position="250"/>
    </location>
</feature>
<dbReference type="Proteomes" id="UP000318571">
    <property type="component" value="Chromosome 4"/>
</dbReference>
<dbReference type="EMBL" id="VCGU01000011">
    <property type="protein sequence ID" value="TRY67167.1"/>
    <property type="molecule type" value="Genomic_DNA"/>
</dbReference>
<evidence type="ECO:0000313" key="9">
    <source>
        <dbReference type="EMBL" id="TRY67167.1"/>
    </source>
</evidence>
<evidence type="ECO:0000256" key="4">
    <source>
        <dbReference type="ARBA" id="ARBA00022989"/>
    </source>
</evidence>
<dbReference type="AlphaFoldDB" id="A0A553NP39"/>
<dbReference type="GO" id="GO:0005886">
    <property type="term" value="C:plasma membrane"/>
    <property type="evidence" value="ECO:0007669"/>
    <property type="project" value="TreeGrafter"/>
</dbReference>
<evidence type="ECO:0000256" key="1">
    <source>
        <dbReference type="ARBA" id="ARBA00004141"/>
    </source>
</evidence>
<keyword evidence="10" id="KW-1185">Reference proteome</keyword>
<evidence type="ECO:0000256" key="3">
    <source>
        <dbReference type="ARBA" id="ARBA00022692"/>
    </source>
</evidence>
<feature type="transmembrane region" description="Helical" evidence="6">
    <location>
        <begin position="195"/>
        <end position="220"/>
    </location>
</feature>
<keyword evidence="3 6" id="KW-0812">Transmembrane</keyword>
<feature type="transmembrane region" description="Helical" evidence="6">
    <location>
        <begin position="521"/>
        <end position="540"/>
    </location>
</feature>
<comment type="caution">
    <text evidence="9">The sequence shown here is derived from an EMBL/GenBank/DDBJ whole genome shotgun (WGS) entry which is preliminary data.</text>
</comment>
<dbReference type="PANTHER" id="PTHR12308:SF51">
    <property type="entry name" value="ANOCTAMIN-8"/>
    <property type="match status" value="1"/>
</dbReference>
<name>A0A553NP39_TIGCA</name>
<evidence type="ECO:0000256" key="5">
    <source>
        <dbReference type="ARBA" id="ARBA00023136"/>
    </source>
</evidence>
<comment type="caution">
    <text evidence="6">Lacks conserved residue(s) required for the propagation of feature annotation.</text>
</comment>
<comment type="similarity">
    <text evidence="2 6">Belongs to the anoctamin family.</text>
</comment>